<dbReference type="InterPro" id="IPR036412">
    <property type="entry name" value="HAD-like_sf"/>
</dbReference>
<reference evidence="2" key="1">
    <citation type="submission" date="2022-07" db="EMBL/GenBank/DDBJ databases">
        <title>Fungi with potential for degradation of polypropylene.</title>
        <authorList>
            <person name="Gostincar C."/>
        </authorList>
    </citation>
    <scope>NUCLEOTIDE SEQUENCE</scope>
    <source>
        <strain evidence="2">EXF-13287</strain>
    </source>
</reference>
<keyword evidence="1" id="KW-0378">Hydrolase</keyword>
<sequence>MGSQTNHLPALATSPKVIFFTDYDGTITQQDSNDFLTDNVGFGVDLRRKGNQDVLDGSRDFRDAFQEMMDSVSLPFDRCVDLLSENITLDPYFKEFFLFCREENIPIVILSGGMRPIIKGMLRTWLGDEAMEAIQIVSNDVAVRDGKGGIHEEGGWRIEFHDESVFGHDKSREIRPYSALPEGERPILLYAGDGVSDLSAAKETDLLFAKKGRDLVTWCERENVPFTTFEDFSEILETVKHIAAGKLSVKDAATGRK</sequence>
<proteinExistence type="predicted"/>
<dbReference type="GO" id="GO:0016791">
    <property type="term" value="F:phosphatase activity"/>
    <property type="evidence" value="ECO:0007669"/>
    <property type="project" value="InterPro"/>
</dbReference>
<dbReference type="Proteomes" id="UP001174691">
    <property type="component" value="Unassembled WGS sequence"/>
</dbReference>
<dbReference type="NCBIfam" id="TIGR01489">
    <property type="entry name" value="DKMTPPase-SF"/>
    <property type="match status" value="1"/>
</dbReference>
<dbReference type="InterPro" id="IPR050849">
    <property type="entry name" value="HAD-like_hydrolase_phosphatase"/>
</dbReference>
<dbReference type="Gene3D" id="3.40.50.1000">
    <property type="entry name" value="HAD superfamily/HAD-like"/>
    <property type="match status" value="1"/>
</dbReference>
<dbReference type="AlphaFoldDB" id="A0AA38VKQ7"/>
<dbReference type="PANTHER" id="PTHR28181">
    <property type="entry name" value="UPF0655 PROTEIN YCR015C"/>
    <property type="match status" value="1"/>
</dbReference>
<dbReference type="EMBL" id="JANBVN010000155">
    <property type="protein sequence ID" value="KAJ9137764.1"/>
    <property type="molecule type" value="Genomic_DNA"/>
</dbReference>
<keyword evidence="3" id="KW-1185">Reference proteome</keyword>
<dbReference type="InterPro" id="IPR023214">
    <property type="entry name" value="HAD_sf"/>
</dbReference>
<protein>
    <submittedName>
        <fullName evidence="2">2,3-diketo-5-methylthio-1-phosphopentane phosphatase</fullName>
    </submittedName>
</protein>
<dbReference type="Gene3D" id="3.90.1470.20">
    <property type="match status" value="1"/>
</dbReference>
<evidence type="ECO:0000256" key="1">
    <source>
        <dbReference type="ARBA" id="ARBA00022801"/>
    </source>
</evidence>
<organism evidence="2 3">
    <name type="scientific">Coniochaeta hoffmannii</name>
    <dbReference type="NCBI Taxonomy" id="91930"/>
    <lineage>
        <taxon>Eukaryota</taxon>
        <taxon>Fungi</taxon>
        <taxon>Dikarya</taxon>
        <taxon>Ascomycota</taxon>
        <taxon>Pezizomycotina</taxon>
        <taxon>Sordariomycetes</taxon>
        <taxon>Sordariomycetidae</taxon>
        <taxon>Coniochaetales</taxon>
        <taxon>Coniochaetaceae</taxon>
        <taxon>Coniochaeta</taxon>
    </lineage>
</organism>
<dbReference type="SUPFAM" id="SSF56784">
    <property type="entry name" value="HAD-like"/>
    <property type="match status" value="1"/>
</dbReference>
<evidence type="ECO:0000313" key="2">
    <source>
        <dbReference type="EMBL" id="KAJ9137764.1"/>
    </source>
</evidence>
<dbReference type="NCBIfam" id="TIGR01488">
    <property type="entry name" value="HAD-SF-IB"/>
    <property type="match status" value="1"/>
</dbReference>
<dbReference type="PANTHER" id="PTHR28181:SF2">
    <property type="entry name" value="PHOSPHORIC MONOESTER HYDROLASE"/>
    <property type="match status" value="1"/>
</dbReference>
<dbReference type="InterPro" id="IPR006384">
    <property type="entry name" value="HAD_hydro_PyrdxlP_Pase-like"/>
</dbReference>
<comment type="caution">
    <text evidence="2">The sequence shown here is derived from an EMBL/GenBank/DDBJ whole genome shotgun (WGS) entry which is preliminary data.</text>
</comment>
<gene>
    <name evidence="2" type="ORF">NKR19_g8108</name>
</gene>
<name>A0AA38VKQ7_9PEZI</name>
<accession>A0AA38VKQ7</accession>
<dbReference type="Pfam" id="PF12710">
    <property type="entry name" value="HAD"/>
    <property type="match status" value="1"/>
</dbReference>
<evidence type="ECO:0000313" key="3">
    <source>
        <dbReference type="Proteomes" id="UP001174691"/>
    </source>
</evidence>